<evidence type="ECO:0000313" key="1">
    <source>
        <dbReference type="EMBL" id="CAD7606574.1"/>
    </source>
</evidence>
<name>A0A7R9PQW7_TIMGE</name>
<proteinExistence type="predicted"/>
<reference evidence="1" key="1">
    <citation type="submission" date="2020-11" db="EMBL/GenBank/DDBJ databases">
        <authorList>
            <person name="Tran Van P."/>
        </authorList>
    </citation>
    <scope>NUCLEOTIDE SEQUENCE</scope>
</reference>
<gene>
    <name evidence="1" type="ORF">TGEB3V08_LOCUS9913</name>
</gene>
<protein>
    <submittedName>
        <fullName evidence="1">Uncharacterized protein</fullName>
    </submittedName>
</protein>
<organism evidence="1">
    <name type="scientific">Timema genevievae</name>
    <name type="common">Walking stick</name>
    <dbReference type="NCBI Taxonomy" id="629358"/>
    <lineage>
        <taxon>Eukaryota</taxon>
        <taxon>Metazoa</taxon>
        <taxon>Ecdysozoa</taxon>
        <taxon>Arthropoda</taxon>
        <taxon>Hexapoda</taxon>
        <taxon>Insecta</taxon>
        <taxon>Pterygota</taxon>
        <taxon>Neoptera</taxon>
        <taxon>Polyneoptera</taxon>
        <taxon>Phasmatodea</taxon>
        <taxon>Timematodea</taxon>
        <taxon>Timematoidea</taxon>
        <taxon>Timematidae</taxon>
        <taxon>Timema</taxon>
    </lineage>
</organism>
<dbReference type="EMBL" id="OE845028">
    <property type="protein sequence ID" value="CAD7606574.1"/>
    <property type="molecule type" value="Genomic_DNA"/>
</dbReference>
<sequence length="165" mass="18223">MLDELRGIPVTLAHHSFSSPEMSPSLTSRMEQLHPHIVTHGEHCLQPPAVRCELTIQDFGDHSSSQSQLLSTSGIHNAGYFLLQVFTTLSTFYIRHSQSWLLSTSGIHNAVYFLLQSFTTLATFNSSSHSRLLSTTGVNTTHYLLLPKSSRDNGGAPQSSPSRMK</sequence>
<dbReference type="AlphaFoldDB" id="A0A7R9PQW7"/>
<accession>A0A7R9PQW7</accession>